<sequence>MKIFVLAALAAVAVAAPAKLGGEEQFAAILREDVIAPVGADFSTDIETDNGIRLSSRGSTGSAGQANIAGSYSYVVDGQNVEVSYSCNELGCQYQSPLLPVAPAAPPHVAELLRIAEEQRAQGITFN</sequence>
<keyword evidence="1" id="KW-0732">Signal</keyword>
<comment type="caution">
    <text evidence="2">The sequence shown here is derived from an EMBL/GenBank/DDBJ whole genome shotgun (WGS) entry which is preliminary data.</text>
</comment>
<dbReference type="EMBL" id="CAXKWB010131679">
    <property type="protein sequence ID" value="CAL4242760.1"/>
    <property type="molecule type" value="Genomic_DNA"/>
</dbReference>
<evidence type="ECO:0000313" key="2">
    <source>
        <dbReference type="EMBL" id="CAL4242760.1"/>
    </source>
</evidence>
<feature type="chain" id="PRO_5043595611" evidence="1">
    <location>
        <begin position="16"/>
        <end position="127"/>
    </location>
</feature>
<dbReference type="Pfam" id="PF00379">
    <property type="entry name" value="Chitin_bind_4"/>
    <property type="match status" value="1"/>
</dbReference>
<keyword evidence="3" id="KW-1185">Reference proteome</keyword>
<proteinExistence type="predicted"/>
<dbReference type="Proteomes" id="UP001497623">
    <property type="component" value="Unassembled WGS sequence"/>
</dbReference>
<name>A0AAV2SV02_MEGNR</name>
<dbReference type="InterPro" id="IPR000618">
    <property type="entry name" value="Insect_cuticle"/>
</dbReference>
<feature type="signal peptide" evidence="1">
    <location>
        <begin position="1"/>
        <end position="15"/>
    </location>
</feature>
<gene>
    <name evidence="2" type="ORF">MNOR_LOCUS40786</name>
</gene>
<reference evidence="2 3" key="1">
    <citation type="submission" date="2024-05" db="EMBL/GenBank/DDBJ databases">
        <authorList>
            <person name="Wallberg A."/>
        </authorList>
    </citation>
    <scope>NUCLEOTIDE SEQUENCE [LARGE SCALE GENOMIC DNA]</scope>
</reference>
<organism evidence="2 3">
    <name type="scientific">Meganyctiphanes norvegica</name>
    <name type="common">Northern krill</name>
    <name type="synonym">Thysanopoda norvegica</name>
    <dbReference type="NCBI Taxonomy" id="48144"/>
    <lineage>
        <taxon>Eukaryota</taxon>
        <taxon>Metazoa</taxon>
        <taxon>Ecdysozoa</taxon>
        <taxon>Arthropoda</taxon>
        <taxon>Crustacea</taxon>
        <taxon>Multicrustacea</taxon>
        <taxon>Malacostraca</taxon>
        <taxon>Eumalacostraca</taxon>
        <taxon>Eucarida</taxon>
        <taxon>Euphausiacea</taxon>
        <taxon>Euphausiidae</taxon>
        <taxon>Meganyctiphanes</taxon>
    </lineage>
</organism>
<accession>A0AAV2SV02</accession>
<protein>
    <submittedName>
        <fullName evidence="2">Uncharacterized protein</fullName>
    </submittedName>
</protein>
<dbReference type="AlphaFoldDB" id="A0AAV2SV02"/>
<evidence type="ECO:0000313" key="3">
    <source>
        <dbReference type="Proteomes" id="UP001497623"/>
    </source>
</evidence>
<evidence type="ECO:0000256" key="1">
    <source>
        <dbReference type="SAM" id="SignalP"/>
    </source>
</evidence>